<evidence type="ECO:0000313" key="1">
    <source>
        <dbReference type="EMBL" id="SBS78182.1"/>
    </source>
</evidence>
<proteinExistence type="predicted"/>
<reference evidence="1" key="1">
    <citation type="submission" date="2016-03" db="EMBL/GenBank/DDBJ databases">
        <authorList>
            <person name="Ploux O."/>
        </authorList>
    </citation>
    <scope>NUCLEOTIDE SEQUENCE</scope>
    <source>
        <strain evidence="1">UC10</strain>
    </source>
</reference>
<dbReference type="SUPFAM" id="SSF56645">
    <property type="entry name" value="Acyl-CoA dehydrogenase NM domain-like"/>
    <property type="match status" value="1"/>
</dbReference>
<dbReference type="Gene3D" id="2.40.110.10">
    <property type="entry name" value="Butyryl-CoA Dehydrogenase, subunit A, domain 2"/>
    <property type="match status" value="1"/>
</dbReference>
<dbReference type="AlphaFoldDB" id="A0A1Y5PHP9"/>
<organism evidence="1">
    <name type="scientific">uncultured Mycobacterium sp</name>
    <dbReference type="NCBI Taxonomy" id="171292"/>
    <lineage>
        <taxon>Bacteria</taxon>
        <taxon>Bacillati</taxon>
        <taxon>Actinomycetota</taxon>
        <taxon>Actinomycetes</taxon>
        <taxon>Mycobacteriales</taxon>
        <taxon>Mycobacteriaceae</taxon>
        <taxon>Mycobacterium</taxon>
        <taxon>environmental samples</taxon>
    </lineage>
</organism>
<protein>
    <submittedName>
        <fullName evidence="1">Dehydrogenase</fullName>
    </submittedName>
</protein>
<dbReference type="InterPro" id="IPR009100">
    <property type="entry name" value="AcylCoA_DH/oxidase_NM_dom_sf"/>
</dbReference>
<sequence length="312" mass="31816">MTAALVQRWLDNGELDLPLPGSGGTLLRWRALADLCEVDVVAGRLAEAHTDAVAILAELHGPQVRPGQLWGVWAAEAPDATVNAHLDGDVVSLSGTKAWCSGAGLCSAALVTASTAAGGRGLYAVDLHGPGVHPLPSTWRNAGMADSDTRSVQFTAAPAIPVGGLGDYLRRPGFWHGAAGVAACWLGAARAVAAPLYQAIADKEARGSDDPHGAAHLGAVDAALAAADALLARIAEQVDADPGGGGEVAARRLRAVVETAVDAAIARTARALGPAPLALDAAHARRVADLTMYVRQSHAEKDLAALGRLVAR</sequence>
<accession>A0A1Y5PHP9</accession>
<gene>
    <name evidence="1" type="ORF">MHPYR_520019</name>
</gene>
<dbReference type="EMBL" id="FLQS01000048">
    <property type="protein sequence ID" value="SBS78182.1"/>
    <property type="molecule type" value="Genomic_DNA"/>
</dbReference>
<name>A0A1Y5PHP9_9MYCO</name>
<dbReference type="GO" id="GO:0016627">
    <property type="term" value="F:oxidoreductase activity, acting on the CH-CH group of donors"/>
    <property type="evidence" value="ECO:0007669"/>
    <property type="project" value="InterPro"/>
</dbReference>
<dbReference type="InterPro" id="IPR046373">
    <property type="entry name" value="Acyl-CoA_Oxase/DH_mid-dom_sf"/>
</dbReference>